<evidence type="ECO:0000259" key="3">
    <source>
        <dbReference type="PROSITE" id="PS50977"/>
    </source>
</evidence>
<reference evidence="4 5" key="1">
    <citation type="submission" date="2022-06" db="EMBL/GenBank/DDBJ databases">
        <title>Isolation of gut microbiota from human fecal samples.</title>
        <authorList>
            <person name="Pamer E.G."/>
            <person name="Barat B."/>
            <person name="Waligurski E."/>
            <person name="Medina S."/>
            <person name="Paddock L."/>
            <person name="Mostad J."/>
        </authorList>
    </citation>
    <scope>NUCLEOTIDE SEQUENCE [LARGE SCALE GENOMIC DNA]</scope>
    <source>
        <strain evidence="4 5">SL.3.17</strain>
    </source>
</reference>
<dbReference type="PANTHER" id="PTHR30055">
    <property type="entry name" value="HTH-TYPE TRANSCRIPTIONAL REGULATOR RUTR"/>
    <property type="match status" value="1"/>
</dbReference>
<dbReference type="InterPro" id="IPR036271">
    <property type="entry name" value="Tet_transcr_reg_TetR-rel_C_sf"/>
</dbReference>
<dbReference type="Proteomes" id="UP001524502">
    <property type="component" value="Unassembled WGS sequence"/>
</dbReference>
<dbReference type="EMBL" id="JANFXK010000004">
    <property type="protein sequence ID" value="MCQ4636156.1"/>
    <property type="molecule type" value="Genomic_DNA"/>
</dbReference>
<gene>
    <name evidence="4" type="ORF">NE619_05405</name>
</gene>
<sequence>MNEKFFNLTAEKQMAIVNAALHVFARNSYKKASTEEIARLAGISKSLLFHYFENKNGLYFYVYQYAEKAMLEGMKDYYDADERDFFKVLISAQMAKAQVLRRHPALIEFLMNAYLENDDAVETQMDSRFKDLIASSREAILARTDTCKFKDEISVAQALDIIFWMSDGFIRSRTEAQLADIETLNEEFLFYMELLRRQFYKEEYL</sequence>
<protein>
    <submittedName>
        <fullName evidence="4">TetR/AcrR family transcriptional regulator</fullName>
    </submittedName>
</protein>
<dbReference type="InterPro" id="IPR001647">
    <property type="entry name" value="HTH_TetR"/>
</dbReference>
<evidence type="ECO:0000256" key="1">
    <source>
        <dbReference type="ARBA" id="ARBA00023125"/>
    </source>
</evidence>
<keyword evidence="1 2" id="KW-0238">DNA-binding</keyword>
<comment type="caution">
    <text evidence="4">The sequence shown here is derived from an EMBL/GenBank/DDBJ whole genome shotgun (WGS) entry which is preliminary data.</text>
</comment>
<evidence type="ECO:0000256" key="2">
    <source>
        <dbReference type="PROSITE-ProRule" id="PRU00335"/>
    </source>
</evidence>
<dbReference type="Pfam" id="PF00440">
    <property type="entry name" value="TetR_N"/>
    <property type="match status" value="1"/>
</dbReference>
<accession>A0ABT1RLU2</accession>
<feature type="domain" description="HTH tetR-type" evidence="3">
    <location>
        <begin position="10"/>
        <end position="70"/>
    </location>
</feature>
<dbReference type="PANTHER" id="PTHR30055:SF226">
    <property type="entry name" value="HTH-TYPE TRANSCRIPTIONAL REGULATOR PKSA"/>
    <property type="match status" value="1"/>
</dbReference>
<dbReference type="Gene3D" id="1.10.357.10">
    <property type="entry name" value="Tetracycline Repressor, domain 2"/>
    <property type="match status" value="1"/>
</dbReference>
<dbReference type="PROSITE" id="PS50977">
    <property type="entry name" value="HTH_TETR_2"/>
    <property type="match status" value="1"/>
</dbReference>
<dbReference type="InterPro" id="IPR009057">
    <property type="entry name" value="Homeodomain-like_sf"/>
</dbReference>
<dbReference type="Gene3D" id="1.10.10.60">
    <property type="entry name" value="Homeodomain-like"/>
    <property type="match status" value="1"/>
</dbReference>
<keyword evidence="5" id="KW-1185">Reference proteome</keyword>
<dbReference type="SUPFAM" id="SSF46689">
    <property type="entry name" value="Homeodomain-like"/>
    <property type="match status" value="1"/>
</dbReference>
<dbReference type="SUPFAM" id="SSF48498">
    <property type="entry name" value="Tetracyclin repressor-like, C-terminal domain"/>
    <property type="match status" value="1"/>
</dbReference>
<feature type="DNA-binding region" description="H-T-H motif" evidence="2">
    <location>
        <begin position="33"/>
        <end position="52"/>
    </location>
</feature>
<evidence type="ECO:0000313" key="5">
    <source>
        <dbReference type="Proteomes" id="UP001524502"/>
    </source>
</evidence>
<proteinExistence type="predicted"/>
<organism evidence="4 5">
    <name type="scientific">Anaerovorax odorimutans</name>
    <dbReference type="NCBI Taxonomy" id="109327"/>
    <lineage>
        <taxon>Bacteria</taxon>
        <taxon>Bacillati</taxon>
        <taxon>Bacillota</taxon>
        <taxon>Clostridia</taxon>
        <taxon>Peptostreptococcales</taxon>
        <taxon>Anaerovoracaceae</taxon>
        <taxon>Anaerovorax</taxon>
    </lineage>
</organism>
<evidence type="ECO:0000313" key="4">
    <source>
        <dbReference type="EMBL" id="MCQ4636156.1"/>
    </source>
</evidence>
<dbReference type="RefSeq" id="WP_256131337.1">
    <property type="nucleotide sequence ID" value="NZ_JANFXK010000004.1"/>
</dbReference>
<dbReference type="PRINTS" id="PR00455">
    <property type="entry name" value="HTHTETR"/>
</dbReference>
<name>A0ABT1RLU2_9FIRM</name>
<dbReference type="InterPro" id="IPR050109">
    <property type="entry name" value="HTH-type_TetR-like_transc_reg"/>
</dbReference>